<evidence type="ECO:0000313" key="2">
    <source>
        <dbReference type="EMBL" id="VDO30523.1"/>
    </source>
</evidence>
<dbReference type="OrthoDB" id="5867259at2759"/>
<name>A0A183FA62_HELPZ</name>
<keyword evidence="3" id="KW-1185">Reference proteome</keyword>
<evidence type="ECO:0000313" key="3">
    <source>
        <dbReference type="Proteomes" id="UP000050761"/>
    </source>
</evidence>
<feature type="domain" description="C2H2-type" evidence="1">
    <location>
        <begin position="55"/>
        <end position="78"/>
    </location>
</feature>
<protein>
    <submittedName>
        <fullName evidence="4">C2H2-type domain-containing protein</fullName>
    </submittedName>
</protein>
<feature type="domain" description="C2H2-type" evidence="1">
    <location>
        <begin position="7"/>
        <end position="29"/>
    </location>
</feature>
<dbReference type="InterPro" id="IPR013087">
    <property type="entry name" value="Znf_C2H2_type"/>
</dbReference>
<dbReference type="Pfam" id="PF10551">
    <property type="entry name" value="MULE"/>
    <property type="match status" value="1"/>
</dbReference>
<evidence type="ECO:0000259" key="1">
    <source>
        <dbReference type="SMART" id="SM00355"/>
    </source>
</evidence>
<dbReference type="WBParaSite" id="HPBE_0000305401-mRNA-1">
    <property type="protein sequence ID" value="HPBE_0000305401-mRNA-1"/>
    <property type="gene ID" value="HPBE_0000305401"/>
</dbReference>
<organism evidence="3 4">
    <name type="scientific">Heligmosomoides polygyrus</name>
    <name type="common">Parasitic roundworm</name>
    <dbReference type="NCBI Taxonomy" id="6339"/>
    <lineage>
        <taxon>Eukaryota</taxon>
        <taxon>Metazoa</taxon>
        <taxon>Ecdysozoa</taxon>
        <taxon>Nematoda</taxon>
        <taxon>Chromadorea</taxon>
        <taxon>Rhabditida</taxon>
        <taxon>Rhabditina</taxon>
        <taxon>Rhabditomorpha</taxon>
        <taxon>Strongyloidea</taxon>
        <taxon>Heligmosomidae</taxon>
        <taxon>Heligmosomoides</taxon>
    </lineage>
</organism>
<dbReference type="InterPro" id="IPR018289">
    <property type="entry name" value="MULE_transposase_dom"/>
</dbReference>
<sequence>MNPSKLHSCPLCQKVMLKKNLYTHLRVIHKSSPEEVLHVQEQIAKDVEAKGEGTVICPICNVRCAIFESLAKHCEEAHSEDGAEGLRKTTTLDLGLLTARKNIRCNRAGVYKTKATQRAAVSKKDVQYCSCFVTVQFYKDGKHSLDYVIKRVRNEDSSKLSRVCYIVKQDLRNIIAQYNMMPGWRHEDDVTSTQIRYDEKKHDDGIRAFEPPDQNGRGFLMVIITPLMLGWLRQFSSKGVTLGDTFHTTRYNVRLATLMVPDDKDRGLPGAFLLSGSMTTDDVRRLFVEIRSLMPEFSPRTLVTDEAPCFFKGFRAVFPDSATRLHYCTYHVRQAWERKTKELVEVSIRPTVNSALHGILKETQLAEFQRRFAEILVYLRAKKLGPMADYLKKKLSGIAVAL</sequence>
<dbReference type="Proteomes" id="UP000050761">
    <property type="component" value="Unassembled WGS sequence"/>
</dbReference>
<evidence type="ECO:0000313" key="4">
    <source>
        <dbReference type="WBParaSite" id="HPBE_0000305401-mRNA-1"/>
    </source>
</evidence>
<reference evidence="2 3" key="1">
    <citation type="submission" date="2018-11" db="EMBL/GenBank/DDBJ databases">
        <authorList>
            <consortium name="Pathogen Informatics"/>
        </authorList>
    </citation>
    <scope>NUCLEOTIDE SEQUENCE [LARGE SCALE GENOMIC DNA]</scope>
</reference>
<dbReference type="SMART" id="SM00355">
    <property type="entry name" value="ZnF_C2H2"/>
    <property type="match status" value="2"/>
</dbReference>
<proteinExistence type="predicted"/>
<reference evidence="4" key="2">
    <citation type="submission" date="2019-09" db="UniProtKB">
        <authorList>
            <consortium name="WormBaseParasite"/>
        </authorList>
    </citation>
    <scope>IDENTIFICATION</scope>
</reference>
<accession>A0A183FA62</accession>
<gene>
    <name evidence="2" type="ORF">HPBE_LOCUS3055</name>
</gene>
<dbReference type="EMBL" id="UZAH01006173">
    <property type="protein sequence ID" value="VDO30523.1"/>
    <property type="molecule type" value="Genomic_DNA"/>
</dbReference>
<dbReference type="AlphaFoldDB" id="A0A183FA62"/>
<accession>A0A3P7VF93</accession>